<sequence>MTVARDIFRHSRYARNEVRELLQSVFVAELLKPSPELWLVSPWLSDIEVIRDTAGAFGALTEGDSTTTLTMSAALTRLAMRGTLVRVVTRPRASTEIYNSLARRGAMGLDNFAWREASELHTKGLVGHGYRVMGSMNFTFSGVDINDEAVRFDRDNGAIARTRLQFEHDYGGLDARS</sequence>
<evidence type="ECO:0000259" key="1">
    <source>
        <dbReference type="Pfam" id="PF13091"/>
    </source>
</evidence>
<dbReference type="Gene3D" id="3.30.870.10">
    <property type="entry name" value="Endonuclease Chain A"/>
    <property type="match status" value="1"/>
</dbReference>
<accession>A0A2S9XUH6</accession>
<keyword evidence="3" id="KW-1185">Reference proteome</keyword>
<dbReference type="OrthoDB" id="8441577at2"/>
<dbReference type="NCBIfam" id="NF041068">
    <property type="entry name" value="DpdK"/>
    <property type="match status" value="1"/>
</dbReference>
<evidence type="ECO:0000313" key="2">
    <source>
        <dbReference type="EMBL" id="PRP96529.1"/>
    </source>
</evidence>
<comment type="caution">
    <text evidence="2">The sequence shown here is derived from an EMBL/GenBank/DDBJ whole genome shotgun (WGS) entry which is preliminary data.</text>
</comment>
<evidence type="ECO:0000313" key="3">
    <source>
        <dbReference type="Proteomes" id="UP000237968"/>
    </source>
</evidence>
<organism evidence="2 3">
    <name type="scientific">Enhygromyxa salina</name>
    <dbReference type="NCBI Taxonomy" id="215803"/>
    <lineage>
        <taxon>Bacteria</taxon>
        <taxon>Pseudomonadati</taxon>
        <taxon>Myxococcota</taxon>
        <taxon>Polyangia</taxon>
        <taxon>Nannocystales</taxon>
        <taxon>Nannocystaceae</taxon>
        <taxon>Enhygromyxa</taxon>
    </lineage>
</organism>
<dbReference type="SUPFAM" id="SSF56024">
    <property type="entry name" value="Phospholipase D/nuclease"/>
    <property type="match status" value="1"/>
</dbReference>
<gene>
    <name evidence="2" type="ORF">ENSA5_36050</name>
</gene>
<dbReference type="Proteomes" id="UP000237968">
    <property type="component" value="Unassembled WGS sequence"/>
</dbReference>
<dbReference type="Pfam" id="PF13091">
    <property type="entry name" value="PLDc_2"/>
    <property type="match status" value="1"/>
</dbReference>
<dbReference type="AlphaFoldDB" id="A0A2S9XUH6"/>
<reference evidence="2 3" key="1">
    <citation type="submission" date="2018-03" db="EMBL/GenBank/DDBJ databases">
        <title>Draft Genome Sequences of the Obligatory Marine Myxobacteria Enhygromyxa salina SWB005.</title>
        <authorList>
            <person name="Poehlein A."/>
            <person name="Moghaddam J.A."/>
            <person name="Harms H."/>
            <person name="Alanjari M."/>
            <person name="Koenig G.M."/>
            <person name="Daniel R."/>
            <person name="Schaeberle T.F."/>
        </authorList>
    </citation>
    <scope>NUCLEOTIDE SEQUENCE [LARGE SCALE GENOMIC DNA]</scope>
    <source>
        <strain evidence="2 3">SWB005</strain>
    </source>
</reference>
<dbReference type="RefSeq" id="WP_106392947.1">
    <property type="nucleotide sequence ID" value="NZ_PVNK01000165.1"/>
</dbReference>
<proteinExistence type="predicted"/>
<protein>
    <recommendedName>
        <fullName evidence="1">Phospholipase D-like domain-containing protein</fullName>
    </recommendedName>
</protein>
<feature type="domain" description="Phospholipase D-like" evidence="1">
    <location>
        <begin position="70"/>
        <end position="169"/>
    </location>
</feature>
<dbReference type="InterPro" id="IPR025202">
    <property type="entry name" value="PLD-like_dom"/>
</dbReference>
<dbReference type="EMBL" id="PVNK01000165">
    <property type="protein sequence ID" value="PRP96529.1"/>
    <property type="molecule type" value="Genomic_DNA"/>
</dbReference>
<name>A0A2S9XUH6_9BACT</name>